<evidence type="ECO:0000313" key="2">
    <source>
        <dbReference type="Proteomes" id="UP000239710"/>
    </source>
</evidence>
<proteinExistence type="predicted"/>
<dbReference type="Proteomes" id="UP000239710">
    <property type="component" value="Unassembled WGS sequence"/>
</dbReference>
<protein>
    <submittedName>
        <fullName evidence="1">Outer protein P</fullName>
    </submittedName>
</protein>
<accession>A0ABX5BKS6</accession>
<dbReference type="EMBL" id="MDCE01000034">
    <property type="protein sequence ID" value="PPV05214.1"/>
    <property type="molecule type" value="Genomic_DNA"/>
</dbReference>
<feature type="non-terminal residue" evidence="1">
    <location>
        <position position="238"/>
    </location>
</feature>
<reference evidence="1 2" key="1">
    <citation type="submission" date="2016-08" db="EMBL/GenBank/DDBJ databases">
        <title>Evolution of the type three secretion system and type three effector repertoires in Xanthomonas.</title>
        <authorList>
            <person name="Merda D."/>
            <person name="Briand M."/>
            <person name="Bosis E."/>
            <person name="Rousseau C."/>
            <person name="Portier P."/>
            <person name="Jacques M.-A."/>
            <person name="Fischer-Le Saux M."/>
        </authorList>
    </citation>
    <scope>NUCLEOTIDE SEQUENCE [LARGE SCALE GENOMIC DNA]</scope>
    <source>
        <strain evidence="1 2">CFBP1976</strain>
    </source>
</reference>
<comment type="caution">
    <text evidence="1">The sequence shown here is derived from an EMBL/GenBank/DDBJ whole genome shotgun (WGS) entry which is preliminary data.</text>
</comment>
<sequence length="238" mass="26876">MLVSARQGLNALAELKIQRRLTLQSIDDCENFLVSQIAQTASLQYASCETMIRQKLATELGYVITQRAEMVVLPPDAIRLQQPQSWLTLRTHLLDVIEVMEDVCQRIKVPMSGKEPRDSLKDKLQVLRGIVASCHEKMQTVRGILVEIHSVRLADQAEDCGLHQVLDQLKELEEIDNLNKFEVGEALRRVTQVNVERYLSTEHSVTPEMLAICKNVLFEYAEIRGRAGIQLCVDAAAL</sequence>
<gene>
    <name evidence="1" type="ORF">XbrCFBP1976_18120</name>
</gene>
<name>A0ABX5BKS6_9XANT</name>
<keyword evidence="2" id="KW-1185">Reference proteome</keyword>
<evidence type="ECO:0000313" key="1">
    <source>
        <dbReference type="EMBL" id="PPV05214.1"/>
    </source>
</evidence>
<organism evidence="1 2">
    <name type="scientific">Xanthomonas bromi</name>
    <dbReference type="NCBI Taxonomy" id="56449"/>
    <lineage>
        <taxon>Bacteria</taxon>
        <taxon>Pseudomonadati</taxon>
        <taxon>Pseudomonadota</taxon>
        <taxon>Gammaproteobacteria</taxon>
        <taxon>Lysobacterales</taxon>
        <taxon>Lysobacteraceae</taxon>
        <taxon>Xanthomonas</taxon>
    </lineage>
</organism>